<feature type="binding site" evidence="4">
    <location>
        <position position="71"/>
    </location>
    <ligand>
        <name>a divalent metal cation</name>
        <dbReference type="ChEBI" id="CHEBI:60240"/>
        <label>1</label>
    </ligand>
</feature>
<dbReference type="GO" id="GO:0005737">
    <property type="term" value="C:cytoplasm"/>
    <property type="evidence" value="ECO:0007669"/>
    <property type="project" value="TreeGrafter"/>
</dbReference>
<dbReference type="EMBL" id="CP024963">
    <property type="protein sequence ID" value="ATZ17363.1"/>
    <property type="molecule type" value="Genomic_DNA"/>
</dbReference>
<feature type="binding site" evidence="4">
    <location>
        <position position="229"/>
    </location>
    <ligand>
        <name>a divalent metal cation</name>
        <dbReference type="ChEBI" id="CHEBI:60240"/>
        <label>1</label>
    </ligand>
</feature>
<feature type="binding site" evidence="4">
    <location>
        <position position="109"/>
    </location>
    <ligand>
        <name>a divalent metal cation</name>
        <dbReference type="ChEBI" id="CHEBI:60240"/>
        <label>1</label>
    </ligand>
</feature>
<name>A0A2K8NXJ7_9MOLU</name>
<dbReference type="PANTHER" id="PTHR13799">
    <property type="entry name" value="NGG1 INTERACTING FACTOR 3"/>
    <property type="match status" value="1"/>
</dbReference>
<dbReference type="FunFam" id="3.40.1390.30:FF:000001">
    <property type="entry name" value="GTP cyclohydrolase 1 type 2"/>
    <property type="match status" value="1"/>
</dbReference>
<keyword evidence="3 4" id="KW-0479">Metal-binding</keyword>
<evidence type="ECO:0000313" key="6">
    <source>
        <dbReference type="Proteomes" id="UP000232063"/>
    </source>
</evidence>
<feature type="binding site" evidence="4">
    <location>
        <position position="226"/>
    </location>
    <ligand>
        <name>a divalent metal cation</name>
        <dbReference type="ChEBI" id="CHEBI:60240"/>
        <label>1</label>
    </ligand>
</feature>
<dbReference type="InterPro" id="IPR002678">
    <property type="entry name" value="DUF34/NIF3"/>
</dbReference>
<dbReference type="GO" id="GO:0046872">
    <property type="term" value="F:metal ion binding"/>
    <property type="evidence" value="ECO:0007669"/>
    <property type="project" value="UniProtKB-KW"/>
</dbReference>
<comment type="similarity">
    <text evidence="1">Belongs to the GTP cyclohydrolase I type 2/NIF3 family.</text>
</comment>
<dbReference type="PANTHER" id="PTHR13799:SF14">
    <property type="entry name" value="GTP CYCLOHYDROLASE 1 TYPE 2 HOMOLOG"/>
    <property type="match status" value="1"/>
</dbReference>
<protein>
    <recommendedName>
        <fullName evidence="2">GTP cyclohydrolase 1 type 2 homolog</fullName>
    </recommendedName>
</protein>
<evidence type="ECO:0000256" key="1">
    <source>
        <dbReference type="ARBA" id="ARBA00006964"/>
    </source>
</evidence>
<dbReference type="OrthoDB" id="9792792at2"/>
<dbReference type="RefSeq" id="WP_025734187.1">
    <property type="nucleotide sequence ID" value="NZ_CP024963.1"/>
</dbReference>
<keyword evidence="6" id="KW-1185">Reference proteome</keyword>
<evidence type="ECO:0000256" key="3">
    <source>
        <dbReference type="ARBA" id="ARBA00022723"/>
    </source>
</evidence>
<organism evidence="5 6">
    <name type="scientific">Williamsoniiplasma luminosum</name>
    <dbReference type="NCBI Taxonomy" id="214888"/>
    <lineage>
        <taxon>Bacteria</taxon>
        <taxon>Bacillati</taxon>
        <taxon>Mycoplasmatota</taxon>
        <taxon>Mollicutes</taxon>
        <taxon>Entomoplasmatales</taxon>
        <taxon>Williamsoniiplasma</taxon>
    </lineage>
</organism>
<evidence type="ECO:0000256" key="4">
    <source>
        <dbReference type="PIRSR" id="PIRSR602678-1"/>
    </source>
</evidence>
<dbReference type="InterPro" id="IPR036069">
    <property type="entry name" value="DUF34/NIF3_sf"/>
</dbReference>
<dbReference type="Proteomes" id="UP000232063">
    <property type="component" value="Chromosome"/>
</dbReference>
<dbReference type="Gene3D" id="3.40.1390.30">
    <property type="entry name" value="NIF3 (NGG1p interacting factor 3)-like"/>
    <property type="match status" value="2"/>
</dbReference>
<proteinExistence type="inferred from homology"/>
<evidence type="ECO:0000313" key="5">
    <source>
        <dbReference type="EMBL" id="ATZ17363.1"/>
    </source>
</evidence>
<sequence length="261" mass="30331">MELIKILKYLDKKFPISLAADWDKVGLQIINPKKDFDINKDVQKILTCLDINNQVVEMAIQEKVDLIISRHPFVFAELSDEKKNQAKKIMIKKLNSHNIDVYSIHTNFDNSPNNPILNIFDEHFHVKKISAFGKFKEGTEIKLRSPIALKVLREKMKQIFASNDDLVNLNWNDNTLIQNFVLVPGSASESMVVNQLQNATFVTGEVKWHHWIYANDNQINLLNLGHYMENHFVIDLQKILTNAFNKEVIVLGYDIQRQYKK</sequence>
<dbReference type="Pfam" id="PF01784">
    <property type="entry name" value="DUF34_NIF3"/>
    <property type="match status" value="1"/>
</dbReference>
<accession>A0A2K8NXJ7</accession>
<evidence type="ECO:0000256" key="2">
    <source>
        <dbReference type="ARBA" id="ARBA00022112"/>
    </source>
</evidence>
<dbReference type="AlphaFoldDB" id="A0A2K8NXJ7"/>
<reference evidence="5 6" key="1">
    <citation type="submission" date="2017-11" db="EMBL/GenBank/DDBJ databases">
        <title>Genome sequence of Entomoplasma luminosum PIMN-1 (ATCC 49195).</title>
        <authorList>
            <person name="Lo W.-S."/>
            <person name="Gasparich G.E."/>
            <person name="Kuo C.-H."/>
        </authorList>
    </citation>
    <scope>NUCLEOTIDE SEQUENCE [LARGE SCALE GENOMIC DNA]</scope>
    <source>
        <strain evidence="5 6">PIMN-1</strain>
    </source>
</reference>
<dbReference type="SUPFAM" id="SSF102705">
    <property type="entry name" value="NIF3 (NGG1p interacting factor 3)-like"/>
    <property type="match status" value="1"/>
</dbReference>
<dbReference type="KEGG" id="elj:ELUMI_v1c06410"/>
<gene>
    <name evidence="5" type="ORF">ELUMI_v1c06410</name>
</gene>